<name>A0A7C9HBE7_9RHOB</name>
<accession>A0A7C9HBE7</accession>
<reference evidence="2 3" key="1">
    <citation type="submission" date="2019-06" db="EMBL/GenBank/DDBJ databases">
        <title>Enrichment of Autotrophic Halophilic Microorganisms from Red Sea Brine Pool Using Microbial Electrosynthesis System.</title>
        <authorList>
            <person name="Alqahtani M.F."/>
            <person name="Bajracharya S."/>
            <person name="Katuri K.P."/>
            <person name="Ali M."/>
            <person name="Saikaly P.E."/>
        </authorList>
    </citation>
    <scope>NUCLEOTIDE SEQUENCE [LARGE SCALE GENOMIC DNA]</scope>
    <source>
        <strain evidence="2">MES6</strain>
    </source>
</reference>
<feature type="signal peptide" evidence="1">
    <location>
        <begin position="1"/>
        <end position="23"/>
    </location>
</feature>
<evidence type="ECO:0000313" key="3">
    <source>
        <dbReference type="Proteomes" id="UP000483078"/>
    </source>
</evidence>
<organism evidence="2 3">
    <name type="scientific">Sediminimonas qiaohouensis</name>
    <dbReference type="NCBI Taxonomy" id="552061"/>
    <lineage>
        <taxon>Bacteria</taxon>
        <taxon>Pseudomonadati</taxon>
        <taxon>Pseudomonadota</taxon>
        <taxon>Alphaproteobacteria</taxon>
        <taxon>Rhodobacterales</taxon>
        <taxon>Roseobacteraceae</taxon>
        <taxon>Sediminimonas</taxon>
    </lineage>
</organism>
<comment type="caution">
    <text evidence="2">The sequence shown here is derived from an EMBL/GenBank/DDBJ whole genome shotgun (WGS) entry which is preliminary data.</text>
</comment>
<sequence>MRVDMKRRSLIAMAGAMTLGACAAPGDMGAGQSAGVPEAVLELAAPYQDLETARLRAEDGCYWYLHAGRVETTLLPLRTVDGRPICTATTVEKAG</sequence>
<feature type="chain" id="PRO_5028874694" evidence="1">
    <location>
        <begin position="24"/>
        <end position="95"/>
    </location>
</feature>
<protein>
    <submittedName>
        <fullName evidence="2">Uncharacterized protein</fullName>
    </submittedName>
</protein>
<evidence type="ECO:0000313" key="2">
    <source>
        <dbReference type="EMBL" id="MTJ05171.1"/>
    </source>
</evidence>
<dbReference type="PROSITE" id="PS51257">
    <property type="entry name" value="PROKAR_LIPOPROTEIN"/>
    <property type="match status" value="1"/>
</dbReference>
<proteinExistence type="predicted"/>
<keyword evidence="1" id="KW-0732">Signal</keyword>
<dbReference type="Proteomes" id="UP000483078">
    <property type="component" value="Unassembled WGS sequence"/>
</dbReference>
<evidence type="ECO:0000256" key="1">
    <source>
        <dbReference type="SAM" id="SignalP"/>
    </source>
</evidence>
<dbReference type="EMBL" id="VENJ01000016">
    <property type="protein sequence ID" value="MTJ05171.1"/>
    <property type="molecule type" value="Genomic_DNA"/>
</dbReference>
<gene>
    <name evidence="2" type="ORF">FH759_10845</name>
</gene>
<dbReference type="AlphaFoldDB" id="A0A7C9HBE7"/>